<gene>
    <name evidence="2" type="ORF">QYF61_012143</name>
</gene>
<organism evidence="2 3">
    <name type="scientific">Mycteria americana</name>
    <name type="common">Wood stork</name>
    <dbReference type="NCBI Taxonomy" id="33587"/>
    <lineage>
        <taxon>Eukaryota</taxon>
        <taxon>Metazoa</taxon>
        <taxon>Chordata</taxon>
        <taxon>Craniata</taxon>
        <taxon>Vertebrata</taxon>
        <taxon>Euteleostomi</taxon>
        <taxon>Archelosauria</taxon>
        <taxon>Archosauria</taxon>
        <taxon>Dinosauria</taxon>
        <taxon>Saurischia</taxon>
        <taxon>Theropoda</taxon>
        <taxon>Coelurosauria</taxon>
        <taxon>Aves</taxon>
        <taxon>Neognathae</taxon>
        <taxon>Neoaves</taxon>
        <taxon>Aequornithes</taxon>
        <taxon>Ciconiiformes</taxon>
        <taxon>Ciconiidae</taxon>
        <taxon>Mycteria</taxon>
    </lineage>
</organism>
<comment type="caution">
    <text evidence="2">The sequence shown here is derived from an EMBL/GenBank/DDBJ whole genome shotgun (WGS) entry which is preliminary data.</text>
</comment>
<dbReference type="Proteomes" id="UP001333110">
    <property type="component" value="Unassembled WGS sequence"/>
</dbReference>
<reference evidence="2 3" key="1">
    <citation type="journal article" date="2023" name="J. Hered.">
        <title>Chromosome-level genome of the wood stork (Mycteria americana) provides insight into avian chromosome evolution.</title>
        <authorList>
            <person name="Flamio R. Jr."/>
            <person name="Ramstad K.M."/>
        </authorList>
    </citation>
    <scope>NUCLEOTIDE SEQUENCE [LARGE SCALE GENOMIC DNA]</scope>
    <source>
        <strain evidence="2">JAX WOST 10</strain>
    </source>
</reference>
<dbReference type="CDD" id="cd01650">
    <property type="entry name" value="RT_nLTR_like"/>
    <property type="match status" value="1"/>
</dbReference>
<name>A0AAN7NKL7_MYCAM</name>
<accession>A0AAN7NKL7</accession>
<dbReference type="PANTHER" id="PTHR33332">
    <property type="entry name" value="REVERSE TRANSCRIPTASE DOMAIN-CONTAINING PROTEIN"/>
    <property type="match status" value="1"/>
</dbReference>
<feature type="domain" description="Reverse transcriptase" evidence="1">
    <location>
        <begin position="267"/>
        <end position="441"/>
    </location>
</feature>
<dbReference type="EMBL" id="JAUNZN010000014">
    <property type="protein sequence ID" value="KAK4812633.1"/>
    <property type="molecule type" value="Genomic_DNA"/>
</dbReference>
<dbReference type="InterPro" id="IPR043502">
    <property type="entry name" value="DNA/RNA_pol_sf"/>
</dbReference>
<dbReference type="InterPro" id="IPR000477">
    <property type="entry name" value="RT_dom"/>
</dbReference>
<evidence type="ECO:0000259" key="1">
    <source>
        <dbReference type="Pfam" id="PF00078"/>
    </source>
</evidence>
<sequence length="493" mass="53652">MLGCIQFEIRTVASYADVQHPKPLGRGVQGSGCCRELPCGCRREVSGRQRAGVRPVIVKMMACNKPSRFSRLALGPGRPCSLCSFLPQKLKRFCWWLLAGLSWRGPFHLSLLGSDKPRDLRRGKDHLMGSAWVGAGVSAGCELPCDVRRPVTEGSPAWLPIAARSCLAMATPDVSVHMEEVVVVTTPDGAVDGGGVEEVKTVLVTTNLSQHGGDINEDTLETENAAAAAAAAFTASTHLKEAVLGRFSPCLDWRSANVTPICKKGWKEDLGNYRAVSLTSVLGKVMEQIILSAITRHVRDNQVIRPSQHFSKAFDTVSHSILLEKLAAHGLDGCTLRWVKNWLDSRAQRVVGNGVYSSWRPVTSGVPQGLVLGPVLLNILINDLDKGIECTLSKFVDDTKLGSSVDLLEGRKALQRDLDRLDRWAEASCMGFNKAQCRVLHVGHSNPMQRYRLGEEWLGSCPAENDLGVLVDSRLNMSQQCAQVAKKANSTLA</sequence>
<protein>
    <recommendedName>
        <fullName evidence="1">Reverse transcriptase domain-containing protein</fullName>
    </recommendedName>
</protein>
<dbReference type="AlphaFoldDB" id="A0AAN7NKL7"/>
<evidence type="ECO:0000313" key="3">
    <source>
        <dbReference type="Proteomes" id="UP001333110"/>
    </source>
</evidence>
<evidence type="ECO:0000313" key="2">
    <source>
        <dbReference type="EMBL" id="KAK4812633.1"/>
    </source>
</evidence>
<proteinExistence type="predicted"/>
<dbReference type="SUPFAM" id="SSF56672">
    <property type="entry name" value="DNA/RNA polymerases"/>
    <property type="match status" value="1"/>
</dbReference>
<keyword evidence="3" id="KW-1185">Reference proteome</keyword>
<dbReference type="Pfam" id="PF00078">
    <property type="entry name" value="RVT_1"/>
    <property type="match status" value="1"/>
</dbReference>